<dbReference type="SUPFAM" id="SSF110296">
    <property type="entry name" value="Oligoxyloglucan reducing end-specific cellobiohydrolase"/>
    <property type="match status" value="1"/>
</dbReference>
<proteinExistence type="predicted"/>
<gene>
    <name evidence="2" type="ORF">RNJ44_03350</name>
</gene>
<dbReference type="InterPro" id="IPR050310">
    <property type="entry name" value="VPS10-sortilin"/>
</dbReference>
<dbReference type="InterPro" id="IPR031777">
    <property type="entry name" value="Sortilin_C"/>
</dbReference>
<dbReference type="Pfam" id="PF15901">
    <property type="entry name" value="Sortilin_C"/>
    <property type="match status" value="1"/>
</dbReference>
<organism evidence="2 3">
    <name type="scientific">Nakaseomyces bracarensis</name>
    <dbReference type="NCBI Taxonomy" id="273131"/>
    <lineage>
        <taxon>Eukaryota</taxon>
        <taxon>Fungi</taxon>
        <taxon>Dikarya</taxon>
        <taxon>Ascomycota</taxon>
        <taxon>Saccharomycotina</taxon>
        <taxon>Saccharomycetes</taxon>
        <taxon>Saccharomycetales</taxon>
        <taxon>Saccharomycetaceae</taxon>
        <taxon>Nakaseomyces</taxon>
    </lineage>
</organism>
<dbReference type="Proteomes" id="UP001623330">
    <property type="component" value="Unassembled WGS sequence"/>
</dbReference>
<dbReference type="EMBL" id="JBEVYD010000003">
    <property type="protein sequence ID" value="KAL3234588.1"/>
    <property type="molecule type" value="Genomic_DNA"/>
</dbReference>
<name>A0ABR4NZG6_9SACH</name>
<evidence type="ECO:0000313" key="2">
    <source>
        <dbReference type="EMBL" id="KAL3234588.1"/>
    </source>
</evidence>
<reference evidence="2 3" key="1">
    <citation type="submission" date="2024-05" db="EMBL/GenBank/DDBJ databases">
        <title>Long read based assembly of the Candida bracarensis genome reveals expanded adhesin content.</title>
        <authorList>
            <person name="Marcet-Houben M."/>
            <person name="Ksiezopolska E."/>
            <person name="Gabaldon T."/>
        </authorList>
    </citation>
    <scope>NUCLEOTIDE SEQUENCE [LARGE SCALE GENOMIC DNA]</scope>
    <source>
        <strain evidence="2 3">CBM6</strain>
    </source>
</reference>
<keyword evidence="3" id="KW-1185">Reference proteome</keyword>
<accession>A0ABR4NZG6</accession>
<evidence type="ECO:0000259" key="1">
    <source>
        <dbReference type="Pfam" id="PF15901"/>
    </source>
</evidence>
<dbReference type="Pfam" id="PF02012">
    <property type="entry name" value="BNR"/>
    <property type="match status" value="1"/>
</dbReference>
<dbReference type="PANTHER" id="PTHR12106">
    <property type="entry name" value="SORTILIN RELATED"/>
    <property type="match status" value="1"/>
</dbReference>
<comment type="caution">
    <text evidence="2">The sequence shown here is derived from an EMBL/GenBank/DDBJ whole genome shotgun (WGS) entry which is preliminary data.</text>
</comment>
<evidence type="ECO:0000313" key="3">
    <source>
        <dbReference type="Proteomes" id="UP001623330"/>
    </source>
</evidence>
<dbReference type="InterPro" id="IPR002860">
    <property type="entry name" value="BNR_rpt"/>
</dbReference>
<dbReference type="PANTHER" id="PTHR12106:SF27">
    <property type="entry name" value="SORTILIN-RELATED RECEPTOR"/>
    <property type="match status" value="1"/>
</dbReference>
<sequence>MYRYRKPNSSLFLISDSNGIKFSPLGTSYNGYTGTIISPSSLPGTVFITSPLATSPFTNVSTDNGITWSNPRIVGVGKTAGNYTCDINTANCTFVLTEILEDYPTGVIIALGHESFWDPKFVDLPSTDNDFDSLFAADAPSYDRNAEDFLAISSDAGYTWRKLVGGLKFSSSNYGNTIIIPDFDSGNGYKQIKVTFDQGNTWESVMFSVPLDSIVGISMDNVTNKFYVLGLREMHQTYLFTMDLTDSYNIEHCDRSKDLLKFSANKGGCVNGARYTSFTKKNSVNCILEDSYTQLNVTACDRCTINDYICAPEFTENSKGICVPDVSFMNSEGGDCVNNSTKLPSMVLIQDNMCKKRFTMPSIPISC</sequence>
<feature type="domain" description="Sortilin C-terminal" evidence="1">
    <location>
        <begin position="220"/>
        <end position="357"/>
    </location>
</feature>
<protein>
    <recommendedName>
        <fullName evidence="1">Sortilin C-terminal domain-containing protein</fullName>
    </recommendedName>
</protein>